<gene>
    <name evidence="3" type="ORF">BD410DRAFT_728545</name>
</gene>
<evidence type="ECO:0000259" key="2">
    <source>
        <dbReference type="SMART" id="SM00128"/>
    </source>
</evidence>
<feature type="domain" description="Inositol polyphosphate-related phosphatase" evidence="2">
    <location>
        <begin position="442"/>
        <end position="797"/>
    </location>
</feature>
<dbReference type="PANTHER" id="PTHR11200:SF240">
    <property type="entry name" value="INOSITOL POLYPHOSPHATE 5-PHOSPHATASE C9G1.10C-RELATED"/>
    <property type="match status" value="1"/>
</dbReference>
<proteinExistence type="predicted"/>
<keyword evidence="4" id="KW-1185">Reference proteome</keyword>
<dbReference type="EMBL" id="ML170208">
    <property type="protein sequence ID" value="TDL18444.1"/>
    <property type="molecule type" value="Genomic_DNA"/>
</dbReference>
<feature type="region of interest" description="Disordered" evidence="1">
    <location>
        <begin position="1"/>
        <end position="72"/>
    </location>
</feature>
<dbReference type="STRING" id="50990.A0A4Y7PSU5"/>
<accession>A0A4Y7PSU5</accession>
<dbReference type="InterPro" id="IPR000300">
    <property type="entry name" value="IPPc"/>
</dbReference>
<name>A0A4Y7PSU5_9AGAM</name>
<sequence length="833" mass="91195">MPPPSPAPDRKVLGSSHLPPPPTRTIALGDKLPPARRPPSGSSSDEDEEDPAHKGGRPIDLLPDASRSSRRPPIIAASPLSQFKAPVPSQTSVVAVAGHCVAVGHHNVKIYDASLSDLPRFTVELKEVATDWRVKDPKVMSMEFRHNSIDTERGCFLWVGTKEGHLWEIDVRIGVIVSTKPAAHAHAVTHIFRHGRTMITLDDSGKALVFAPDHEGPGGDVRLSGTQPRVARIADKQGFARMLGGLLWTSGGPGSGSGNGGHPNGPGPARGPLVRAYDILSSACTAKTLLPLETVGAVTSGTILPSQPSTVYLGHEGGFISLWTIATSTSVPTCTEVIKVSASDVLCLEGVNDRLWAGSRKGMIAAYDVVQRPWVVTNCWNAHNGLPVQRLGVDPWSMEKCGKLSVVSVGRDELAKFWDGLLGVDWIDHELLKRETSFSTFRPLNVLIVSWNIDSARPETLIGTPDNINFLENTLRSVDSPDIISFGFQEVIDLENRKMAAKTVLLGGKGKNKNGVEVGGSGGANVLSEKVTRAYKMWYDRLVYAVRLAMPPDCPYTVVHAESLVGLLTCIFVKVSERAFLSDAAVASIKRGMGGRYGNKGGIISRFVIQDSSFCFINCHLAAGQHHVRTRNADVAAILDESSIFPGSEASMDASAYTGGGDGSMVLDHEFVFLNGDMNYRIDARRDAVVAAVHAGDYAQLFPHDQLLKEMRVNRGFRLRSFTEGPITFAPTYKYDRRTSEYDSSEKKRIPAWCDRVLYRSREPARVNLLHYQRYEANVSDHRPISAAFRVTIKAVDQEKRARIKEDVDELWLVHQHELLFAAREFYVTQEII</sequence>
<dbReference type="OrthoDB" id="2248459at2759"/>
<dbReference type="Gene3D" id="3.60.10.10">
    <property type="entry name" value="Endonuclease/exonuclease/phosphatase"/>
    <property type="match status" value="1"/>
</dbReference>
<protein>
    <submittedName>
        <fullName evidence="3">DNase I-like protein</fullName>
    </submittedName>
</protein>
<dbReference type="PANTHER" id="PTHR11200">
    <property type="entry name" value="INOSITOL 5-PHOSPHATASE"/>
    <property type="match status" value="1"/>
</dbReference>
<dbReference type="SMART" id="SM00128">
    <property type="entry name" value="IPPc"/>
    <property type="match status" value="1"/>
</dbReference>
<dbReference type="Gene3D" id="2.130.10.10">
    <property type="entry name" value="YVTN repeat-like/Quinoprotein amine dehydrogenase"/>
    <property type="match status" value="1"/>
</dbReference>
<dbReference type="Pfam" id="PF22669">
    <property type="entry name" value="Exo_endo_phos2"/>
    <property type="match status" value="1"/>
</dbReference>
<organism evidence="3 4">
    <name type="scientific">Rickenella mellea</name>
    <dbReference type="NCBI Taxonomy" id="50990"/>
    <lineage>
        <taxon>Eukaryota</taxon>
        <taxon>Fungi</taxon>
        <taxon>Dikarya</taxon>
        <taxon>Basidiomycota</taxon>
        <taxon>Agaricomycotina</taxon>
        <taxon>Agaricomycetes</taxon>
        <taxon>Hymenochaetales</taxon>
        <taxon>Rickenellaceae</taxon>
        <taxon>Rickenella</taxon>
    </lineage>
</organism>
<dbReference type="AlphaFoldDB" id="A0A4Y7PSU5"/>
<evidence type="ECO:0000313" key="3">
    <source>
        <dbReference type="EMBL" id="TDL18444.1"/>
    </source>
</evidence>
<dbReference type="Proteomes" id="UP000294933">
    <property type="component" value="Unassembled WGS sequence"/>
</dbReference>
<dbReference type="InterPro" id="IPR036691">
    <property type="entry name" value="Endo/exonu/phosph_ase_sf"/>
</dbReference>
<reference evidence="3 4" key="1">
    <citation type="submission" date="2018-06" db="EMBL/GenBank/DDBJ databases">
        <title>A transcriptomic atlas of mushroom development highlights an independent origin of complex multicellularity.</title>
        <authorList>
            <consortium name="DOE Joint Genome Institute"/>
            <person name="Krizsan K."/>
            <person name="Almasi E."/>
            <person name="Merenyi Z."/>
            <person name="Sahu N."/>
            <person name="Viragh M."/>
            <person name="Koszo T."/>
            <person name="Mondo S."/>
            <person name="Kiss B."/>
            <person name="Balint B."/>
            <person name="Kues U."/>
            <person name="Barry K."/>
            <person name="Hegedus J.C."/>
            <person name="Henrissat B."/>
            <person name="Johnson J."/>
            <person name="Lipzen A."/>
            <person name="Ohm R."/>
            <person name="Nagy I."/>
            <person name="Pangilinan J."/>
            <person name="Yan J."/>
            <person name="Xiong Y."/>
            <person name="Grigoriev I.V."/>
            <person name="Hibbett D.S."/>
            <person name="Nagy L.G."/>
        </authorList>
    </citation>
    <scope>NUCLEOTIDE SEQUENCE [LARGE SCALE GENOMIC DNA]</scope>
    <source>
        <strain evidence="3 4">SZMC22713</strain>
    </source>
</reference>
<dbReference type="VEuPathDB" id="FungiDB:BD410DRAFT_728545"/>
<evidence type="ECO:0000313" key="4">
    <source>
        <dbReference type="Proteomes" id="UP000294933"/>
    </source>
</evidence>
<dbReference type="InterPro" id="IPR036322">
    <property type="entry name" value="WD40_repeat_dom_sf"/>
</dbReference>
<dbReference type="InterPro" id="IPR046985">
    <property type="entry name" value="IP5"/>
</dbReference>
<dbReference type="InterPro" id="IPR015943">
    <property type="entry name" value="WD40/YVTN_repeat-like_dom_sf"/>
</dbReference>
<dbReference type="GO" id="GO:0046856">
    <property type="term" value="P:phosphatidylinositol dephosphorylation"/>
    <property type="evidence" value="ECO:0007669"/>
    <property type="project" value="InterPro"/>
</dbReference>
<dbReference type="SUPFAM" id="SSF56219">
    <property type="entry name" value="DNase I-like"/>
    <property type="match status" value="1"/>
</dbReference>
<evidence type="ECO:0000256" key="1">
    <source>
        <dbReference type="SAM" id="MobiDB-lite"/>
    </source>
</evidence>
<dbReference type="SUPFAM" id="SSF50978">
    <property type="entry name" value="WD40 repeat-like"/>
    <property type="match status" value="1"/>
</dbReference>
<dbReference type="GO" id="GO:0004439">
    <property type="term" value="F:phosphatidylinositol-4,5-bisphosphate 5-phosphatase activity"/>
    <property type="evidence" value="ECO:0007669"/>
    <property type="project" value="TreeGrafter"/>
</dbReference>